<evidence type="ECO:0000313" key="3">
    <source>
        <dbReference type="EMBL" id="RKQ92699.1"/>
    </source>
</evidence>
<dbReference type="Gene3D" id="1.10.10.2840">
    <property type="entry name" value="PucR C-terminal helix-turn-helix domain"/>
    <property type="match status" value="1"/>
</dbReference>
<dbReference type="Pfam" id="PF13556">
    <property type="entry name" value="HTH_30"/>
    <property type="match status" value="1"/>
</dbReference>
<dbReference type="PANTHER" id="PTHR33744">
    <property type="entry name" value="CARBOHYDRATE DIACID REGULATOR"/>
    <property type="match status" value="1"/>
</dbReference>
<evidence type="ECO:0000259" key="1">
    <source>
        <dbReference type="Pfam" id="PF13556"/>
    </source>
</evidence>
<sequence>MATLTPPSADALRATLPDLANDIIAAIVSEVPDYARAMEGRFGEVVRFGVEVALNRFVDVLGGAAPKSESSARDTYVRLGAGEYRAGRSLDALLAAYRVGAKIAWRRFVEAGTRAGFAPDALYDLGEAMFAYIDEISAESAAGFAEAQSDAAGESQRRRRALVRLLAQEPPAAEETVRTAAQAAGWSLPRLLAAVVAGEAAEPERTDELDGRAARLARRIGPGAVGAAVGGIAIVMLPDPEGPGRRKALEAALNGDLAALGPSVAWPEAATSLRRAAAAFRLAEAGRLTPPACGADASPKVQSCPNLVVAVEHLPALLLAAEPALAADLARSRLAPLDGLASGPRERLVETLRAWLDRPGQVQAVAAELDVHPQTVRYRLKQLRELFGERLEDPEARFELALALRAADGVRYT</sequence>
<evidence type="ECO:0000313" key="4">
    <source>
        <dbReference type="Proteomes" id="UP000278962"/>
    </source>
</evidence>
<proteinExistence type="predicted"/>
<dbReference type="InterPro" id="IPR051448">
    <property type="entry name" value="CdaR-like_regulators"/>
</dbReference>
<feature type="domain" description="PucR C-terminal helix-turn-helix" evidence="1">
    <location>
        <begin position="348"/>
        <end position="406"/>
    </location>
</feature>
<dbReference type="Proteomes" id="UP000278962">
    <property type="component" value="Unassembled WGS sequence"/>
</dbReference>
<dbReference type="InterPro" id="IPR058663">
    <property type="entry name" value="PucR-like_N"/>
</dbReference>
<evidence type="ECO:0000259" key="2">
    <source>
        <dbReference type="Pfam" id="PF25906"/>
    </source>
</evidence>
<comment type="caution">
    <text evidence="3">The sequence shown here is derived from an EMBL/GenBank/DDBJ whole genome shotgun (WGS) entry which is preliminary data.</text>
</comment>
<keyword evidence="4" id="KW-1185">Reference proteome</keyword>
<dbReference type="InterPro" id="IPR025736">
    <property type="entry name" value="PucR_C-HTH_dom"/>
</dbReference>
<dbReference type="OrthoDB" id="5243741at2"/>
<name>A0A660LDK8_9ACTN</name>
<organism evidence="3 4">
    <name type="scientific">Solirubrobacter pauli</name>
    <dbReference type="NCBI Taxonomy" id="166793"/>
    <lineage>
        <taxon>Bacteria</taxon>
        <taxon>Bacillati</taxon>
        <taxon>Actinomycetota</taxon>
        <taxon>Thermoleophilia</taxon>
        <taxon>Solirubrobacterales</taxon>
        <taxon>Solirubrobacteraceae</taxon>
        <taxon>Solirubrobacter</taxon>
    </lineage>
</organism>
<dbReference type="AlphaFoldDB" id="A0A660LDK8"/>
<dbReference type="InterPro" id="IPR042070">
    <property type="entry name" value="PucR_C-HTH_sf"/>
</dbReference>
<feature type="domain" description="PucR-like N-terminal" evidence="2">
    <location>
        <begin position="4"/>
        <end position="166"/>
    </location>
</feature>
<gene>
    <name evidence="3" type="ORF">C8N24_2552</name>
</gene>
<dbReference type="EMBL" id="RBIL01000001">
    <property type="protein sequence ID" value="RKQ92699.1"/>
    <property type="molecule type" value="Genomic_DNA"/>
</dbReference>
<dbReference type="Pfam" id="PF25906">
    <property type="entry name" value="PucR-like_N"/>
    <property type="match status" value="1"/>
</dbReference>
<dbReference type="PANTHER" id="PTHR33744:SF1">
    <property type="entry name" value="DNA-BINDING TRANSCRIPTIONAL ACTIVATOR ADER"/>
    <property type="match status" value="1"/>
</dbReference>
<accession>A0A660LDK8</accession>
<reference evidence="3 4" key="1">
    <citation type="submission" date="2018-10" db="EMBL/GenBank/DDBJ databases">
        <title>Genomic Encyclopedia of Archaeal and Bacterial Type Strains, Phase II (KMG-II): from individual species to whole genera.</title>
        <authorList>
            <person name="Goeker M."/>
        </authorList>
    </citation>
    <scope>NUCLEOTIDE SEQUENCE [LARGE SCALE GENOMIC DNA]</scope>
    <source>
        <strain evidence="3 4">DSM 14954</strain>
    </source>
</reference>
<protein>
    <submittedName>
        <fullName evidence="3">PucR-like helix-turn-helix protein</fullName>
    </submittedName>
</protein>
<dbReference type="RefSeq" id="WP_121250403.1">
    <property type="nucleotide sequence ID" value="NZ_RBIL01000001.1"/>
</dbReference>